<comment type="caution">
    <text evidence="1">The sequence shown here is derived from an EMBL/GenBank/DDBJ whole genome shotgun (WGS) entry which is preliminary data.</text>
</comment>
<dbReference type="AlphaFoldDB" id="A0A8T0HKT2"/>
<evidence type="ECO:0000313" key="2">
    <source>
        <dbReference type="Proteomes" id="UP000822688"/>
    </source>
</evidence>
<gene>
    <name evidence="1" type="ORF">KC19_VG008700</name>
</gene>
<evidence type="ECO:0000313" key="1">
    <source>
        <dbReference type="EMBL" id="KAG0571402.1"/>
    </source>
</evidence>
<protein>
    <submittedName>
        <fullName evidence="1">Uncharacterized protein</fullName>
    </submittedName>
</protein>
<accession>A0A8T0HKT2</accession>
<dbReference type="EMBL" id="CM026426">
    <property type="protein sequence ID" value="KAG0571402.1"/>
    <property type="molecule type" value="Genomic_DNA"/>
</dbReference>
<keyword evidence="2" id="KW-1185">Reference proteome</keyword>
<reference evidence="1" key="1">
    <citation type="submission" date="2020-06" db="EMBL/GenBank/DDBJ databases">
        <title>WGS assembly of Ceratodon purpureus strain R40.</title>
        <authorList>
            <person name="Carey S.B."/>
            <person name="Jenkins J."/>
            <person name="Shu S."/>
            <person name="Lovell J.T."/>
            <person name="Sreedasyam A."/>
            <person name="Maumus F."/>
            <person name="Tiley G.P."/>
            <person name="Fernandez-Pozo N."/>
            <person name="Barry K."/>
            <person name="Chen C."/>
            <person name="Wang M."/>
            <person name="Lipzen A."/>
            <person name="Daum C."/>
            <person name="Saski C.A."/>
            <person name="Payton A.C."/>
            <person name="Mcbreen J.C."/>
            <person name="Conrad R.E."/>
            <person name="Kollar L.M."/>
            <person name="Olsson S."/>
            <person name="Huttunen S."/>
            <person name="Landis J.B."/>
            <person name="Wickett N.J."/>
            <person name="Johnson M.G."/>
            <person name="Rensing S.A."/>
            <person name="Grimwood J."/>
            <person name="Schmutz J."/>
            <person name="Mcdaniel S.F."/>
        </authorList>
    </citation>
    <scope>NUCLEOTIDE SEQUENCE</scope>
    <source>
        <strain evidence="1">R40</strain>
    </source>
</reference>
<organism evidence="1 2">
    <name type="scientific">Ceratodon purpureus</name>
    <name type="common">Fire moss</name>
    <name type="synonym">Dicranum purpureum</name>
    <dbReference type="NCBI Taxonomy" id="3225"/>
    <lineage>
        <taxon>Eukaryota</taxon>
        <taxon>Viridiplantae</taxon>
        <taxon>Streptophyta</taxon>
        <taxon>Embryophyta</taxon>
        <taxon>Bryophyta</taxon>
        <taxon>Bryophytina</taxon>
        <taxon>Bryopsida</taxon>
        <taxon>Dicranidae</taxon>
        <taxon>Pseudoditrichales</taxon>
        <taxon>Ditrichaceae</taxon>
        <taxon>Ceratodon</taxon>
    </lineage>
</organism>
<proteinExistence type="predicted"/>
<dbReference type="Proteomes" id="UP000822688">
    <property type="component" value="Chromosome V"/>
</dbReference>
<sequence length="64" mass="7473">MWRGSWRHGYDPWSLSLSPMKTTQTTKLSGVWKKRGGIYVKRLLLTWTSGWSMTNSRPCALRTK</sequence>
<name>A0A8T0HKT2_CERPU</name>